<dbReference type="AlphaFoldDB" id="A0A1F6DL50"/>
<gene>
    <name evidence="2" type="ORF">A3C19_00550</name>
</gene>
<organism evidence="2 3">
    <name type="scientific">Candidatus Kaiserbacteria bacterium RIFCSPHIGHO2_02_FULL_54_22</name>
    <dbReference type="NCBI Taxonomy" id="1798495"/>
    <lineage>
        <taxon>Bacteria</taxon>
        <taxon>Candidatus Kaiseribacteriota</taxon>
    </lineage>
</organism>
<dbReference type="STRING" id="1798495.A3C19_00550"/>
<proteinExistence type="predicted"/>
<dbReference type="Gene3D" id="3.30.460.10">
    <property type="entry name" value="Beta Polymerase, domain 2"/>
    <property type="match status" value="1"/>
</dbReference>
<dbReference type="EMBL" id="MFLI01000017">
    <property type="protein sequence ID" value="OGG61732.1"/>
    <property type="molecule type" value="Genomic_DNA"/>
</dbReference>
<name>A0A1F6DL50_9BACT</name>
<reference evidence="2 3" key="1">
    <citation type="journal article" date="2016" name="Nat. Commun.">
        <title>Thousands of microbial genomes shed light on interconnected biogeochemical processes in an aquifer system.</title>
        <authorList>
            <person name="Anantharaman K."/>
            <person name="Brown C.T."/>
            <person name="Hug L.A."/>
            <person name="Sharon I."/>
            <person name="Castelle C.J."/>
            <person name="Probst A.J."/>
            <person name="Thomas B.C."/>
            <person name="Singh A."/>
            <person name="Wilkins M.J."/>
            <person name="Karaoz U."/>
            <person name="Brodie E.L."/>
            <person name="Williams K.H."/>
            <person name="Hubbard S.S."/>
            <person name="Banfield J.F."/>
        </authorList>
    </citation>
    <scope>NUCLEOTIDE SEQUENCE [LARGE SCALE GENOMIC DNA]</scope>
</reference>
<dbReference type="InterPro" id="IPR041633">
    <property type="entry name" value="Polbeta"/>
</dbReference>
<sequence length="139" mass="15498">MISFSREHQDVLCALGVEIVYLFGSRALGAAHDASDYDVGVVFRDPKTIAGNQLETYQALYAILSEYLPDLPDGQHPDLSFLQFANAALEMSAIDGIVLFETDPKSRLAYEEGVIKRYDEYQHLRNVYEEATFAAFAPA</sequence>
<dbReference type="InterPro" id="IPR043519">
    <property type="entry name" value="NT_sf"/>
</dbReference>
<dbReference type="PANTHER" id="PTHR43852">
    <property type="entry name" value="NUCLEOTIDYLTRANSFERASE"/>
    <property type="match status" value="1"/>
</dbReference>
<evidence type="ECO:0000259" key="1">
    <source>
        <dbReference type="Pfam" id="PF18765"/>
    </source>
</evidence>
<evidence type="ECO:0000313" key="2">
    <source>
        <dbReference type="EMBL" id="OGG61732.1"/>
    </source>
</evidence>
<dbReference type="Pfam" id="PF18765">
    <property type="entry name" value="Polbeta"/>
    <property type="match status" value="1"/>
</dbReference>
<feature type="domain" description="Polymerase beta nucleotidyltransferase" evidence="1">
    <location>
        <begin position="17"/>
        <end position="104"/>
    </location>
</feature>
<dbReference type="InterPro" id="IPR052930">
    <property type="entry name" value="TA_antitoxin_MntA"/>
</dbReference>
<comment type="caution">
    <text evidence="2">The sequence shown here is derived from an EMBL/GenBank/DDBJ whole genome shotgun (WGS) entry which is preliminary data.</text>
</comment>
<evidence type="ECO:0000313" key="3">
    <source>
        <dbReference type="Proteomes" id="UP000178532"/>
    </source>
</evidence>
<dbReference type="PANTHER" id="PTHR43852:SF4">
    <property type="entry name" value="NUCLEOTIDYLTRANSFERASE"/>
    <property type="match status" value="1"/>
</dbReference>
<accession>A0A1F6DL50</accession>
<dbReference type="Proteomes" id="UP000178532">
    <property type="component" value="Unassembled WGS sequence"/>
</dbReference>
<protein>
    <recommendedName>
        <fullName evidence="1">Polymerase beta nucleotidyltransferase domain-containing protein</fullName>
    </recommendedName>
</protein>
<dbReference type="SUPFAM" id="SSF81301">
    <property type="entry name" value="Nucleotidyltransferase"/>
    <property type="match status" value="1"/>
</dbReference>
<dbReference type="CDD" id="cd05403">
    <property type="entry name" value="NT_KNTase_like"/>
    <property type="match status" value="1"/>
</dbReference>